<dbReference type="InterPro" id="IPR029058">
    <property type="entry name" value="AB_hydrolase_fold"/>
</dbReference>
<organism evidence="7 8">
    <name type="scientific">Boletus edulis BED1</name>
    <dbReference type="NCBI Taxonomy" id="1328754"/>
    <lineage>
        <taxon>Eukaryota</taxon>
        <taxon>Fungi</taxon>
        <taxon>Dikarya</taxon>
        <taxon>Basidiomycota</taxon>
        <taxon>Agaricomycotina</taxon>
        <taxon>Agaricomycetes</taxon>
        <taxon>Agaricomycetidae</taxon>
        <taxon>Boletales</taxon>
        <taxon>Boletineae</taxon>
        <taxon>Boletaceae</taxon>
        <taxon>Boletoideae</taxon>
        <taxon>Boletus</taxon>
    </lineage>
</organism>
<reference evidence="7" key="1">
    <citation type="submission" date="2019-10" db="EMBL/GenBank/DDBJ databases">
        <authorList>
            <consortium name="DOE Joint Genome Institute"/>
            <person name="Kuo A."/>
            <person name="Miyauchi S."/>
            <person name="Kiss E."/>
            <person name="Drula E."/>
            <person name="Kohler A."/>
            <person name="Sanchez-Garcia M."/>
            <person name="Andreopoulos B."/>
            <person name="Barry K.W."/>
            <person name="Bonito G."/>
            <person name="Buee M."/>
            <person name="Carver A."/>
            <person name="Chen C."/>
            <person name="Cichocki N."/>
            <person name="Clum A."/>
            <person name="Culley D."/>
            <person name="Crous P.W."/>
            <person name="Fauchery L."/>
            <person name="Girlanda M."/>
            <person name="Hayes R."/>
            <person name="Keri Z."/>
            <person name="LaButti K."/>
            <person name="Lipzen A."/>
            <person name="Lombard V."/>
            <person name="Magnuson J."/>
            <person name="Maillard F."/>
            <person name="Morin E."/>
            <person name="Murat C."/>
            <person name="Nolan M."/>
            <person name="Ohm R."/>
            <person name="Pangilinan J."/>
            <person name="Pereira M."/>
            <person name="Perotto S."/>
            <person name="Peter M."/>
            <person name="Riley R."/>
            <person name="Sitrit Y."/>
            <person name="Stielow B."/>
            <person name="Szollosi G."/>
            <person name="Zifcakova L."/>
            <person name="Stursova M."/>
            <person name="Spatafora J.W."/>
            <person name="Tedersoo L."/>
            <person name="Vaario L.-M."/>
            <person name="Yamada A."/>
            <person name="Yan M."/>
            <person name="Wang P."/>
            <person name="Xu J."/>
            <person name="Bruns T."/>
            <person name="Baldrian P."/>
            <person name="Vilgalys R."/>
            <person name="Henrissat B."/>
            <person name="Grigoriev I.V."/>
            <person name="Hibbett D."/>
            <person name="Nagy L.G."/>
            <person name="Martin F.M."/>
        </authorList>
    </citation>
    <scope>NUCLEOTIDE SEQUENCE</scope>
    <source>
        <strain evidence="7">BED1</strain>
    </source>
</reference>
<keyword evidence="8" id="KW-1185">Reference proteome</keyword>
<dbReference type="Gene3D" id="3.40.50.1820">
    <property type="entry name" value="alpha/beta hydrolase"/>
    <property type="match status" value="1"/>
</dbReference>
<evidence type="ECO:0000313" key="7">
    <source>
        <dbReference type="EMBL" id="KAF8434731.1"/>
    </source>
</evidence>
<sequence length="633" mass="69615">MYRAIFVLMSTLSSSFTFSQAQSQQAGNVTQGSWPHMYPGMPTGDYSPKWQKYFQVTENLSNVTYPLARNWAGNIPVQRTGHPNNTLFFWGFESSGGSFTDNSDKPWGIWLNGGPGASSLAGLLFENGPIHILSNYSVVQNQYAWSTVADYVWIDQPVGTGFSTVGADGLVADEDQVAADFMGFLENFVKVFPNLATRPLHLTGESYAGTYIPYIAKAYFEMHNPPVRLARIAIGDAQIGSLETSEELPVISVLETYPQIIGYDTLVLEYFQEQSALCGYNLTLQYPQPEYFPTVNSPMPYGSSEFSRKYNVNLTKKQLMLDIQDRHTAKLRERGGASLAHGERHRARNTWKRELASRANGTIDPWYQCDIYSEMIDYAINFTFPWSKGHKFDIYNVPDALSPEASLDATVFLNDARTRVAIHAPTSKDWVMFTSSVFTPTNGSTNPFGDPSVEPMAFLTDLATNATVQDMKIILYSGNDDSLIPHFGTQIVIQNTTFGGIQGFTRRPETPWCNDAGEFAGIVHQERGWAYILVAHAGHLLGYSNPTSALALAREFIFGDNTAGLVANDGSGTVIGGEESSLGDEIMRGQAGIYYGHATTASTYFFPSSTVAAWDSYIATATSTAQAGTPSLV</sequence>
<dbReference type="SUPFAM" id="SSF53474">
    <property type="entry name" value="alpha/beta-Hydrolases"/>
    <property type="match status" value="1"/>
</dbReference>
<dbReference type="Pfam" id="PF00450">
    <property type="entry name" value="Peptidase_S10"/>
    <property type="match status" value="1"/>
</dbReference>
<dbReference type="PROSITE" id="PS00131">
    <property type="entry name" value="CARBOXYPEPT_SER_SER"/>
    <property type="match status" value="1"/>
</dbReference>
<dbReference type="GO" id="GO:0006508">
    <property type="term" value="P:proteolysis"/>
    <property type="evidence" value="ECO:0007669"/>
    <property type="project" value="UniProtKB-KW"/>
</dbReference>
<evidence type="ECO:0000256" key="4">
    <source>
        <dbReference type="ARBA" id="ARBA00022801"/>
    </source>
</evidence>
<evidence type="ECO:0000256" key="1">
    <source>
        <dbReference type="ARBA" id="ARBA00009431"/>
    </source>
</evidence>
<evidence type="ECO:0000256" key="3">
    <source>
        <dbReference type="ARBA" id="ARBA00022670"/>
    </source>
</evidence>
<keyword evidence="5" id="KW-0325">Glycoprotein</keyword>
<evidence type="ECO:0000256" key="2">
    <source>
        <dbReference type="ARBA" id="ARBA00022645"/>
    </source>
</evidence>
<comment type="similarity">
    <text evidence="1 6">Belongs to the peptidase S10 family.</text>
</comment>
<gene>
    <name evidence="7" type="ORF">L210DRAFT_983076</name>
</gene>
<feature type="chain" id="PRO_5041782811" description="Carboxypeptidase" evidence="6">
    <location>
        <begin position="22"/>
        <end position="633"/>
    </location>
</feature>
<dbReference type="PANTHER" id="PTHR11802">
    <property type="entry name" value="SERINE PROTEASE FAMILY S10 SERINE CARBOXYPEPTIDASE"/>
    <property type="match status" value="1"/>
</dbReference>
<dbReference type="AlphaFoldDB" id="A0AAD4BM78"/>
<proteinExistence type="inferred from homology"/>
<dbReference type="InterPro" id="IPR001563">
    <property type="entry name" value="Peptidase_S10"/>
</dbReference>
<keyword evidence="4 6" id="KW-0378">Hydrolase</keyword>
<dbReference type="Proteomes" id="UP001194468">
    <property type="component" value="Unassembled WGS sequence"/>
</dbReference>
<keyword evidence="3 6" id="KW-0645">Protease</keyword>
<protein>
    <recommendedName>
        <fullName evidence="6">Carboxypeptidase</fullName>
        <ecNumber evidence="6">3.4.16.-</ecNumber>
    </recommendedName>
</protein>
<comment type="caution">
    <text evidence="7">The sequence shown here is derived from an EMBL/GenBank/DDBJ whole genome shotgun (WGS) entry which is preliminary data.</text>
</comment>
<dbReference type="PANTHER" id="PTHR11802:SF479">
    <property type="entry name" value="CARBOXYPEPTIDASE"/>
    <property type="match status" value="1"/>
</dbReference>
<evidence type="ECO:0000256" key="6">
    <source>
        <dbReference type="RuleBase" id="RU361156"/>
    </source>
</evidence>
<accession>A0AAD4BM78</accession>
<dbReference type="EMBL" id="WHUW01000027">
    <property type="protein sequence ID" value="KAF8434731.1"/>
    <property type="molecule type" value="Genomic_DNA"/>
</dbReference>
<name>A0AAD4BM78_BOLED</name>
<reference evidence="7" key="2">
    <citation type="journal article" date="2020" name="Nat. Commun.">
        <title>Large-scale genome sequencing of mycorrhizal fungi provides insights into the early evolution of symbiotic traits.</title>
        <authorList>
            <person name="Miyauchi S."/>
            <person name="Kiss E."/>
            <person name="Kuo A."/>
            <person name="Drula E."/>
            <person name="Kohler A."/>
            <person name="Sanchez-Garcia M."/>
            <person name="Morin E."/>
            <person name="Andreopoulos B."/>
            <person name="Barry K.W."/>
            <person name="Bonito G."/>
            <person name="Buee M."/>
            <person name="Carver A."/>
            <person name="Chen C."/>
            <person name="Cichocki N."/>
            <person name="Clum A."/>
            <person name="Culley D."/>
            <person name="Crous P.W."/>
            <person name="Fauchery L."/>
            <person name="Girlanda M."/>
            <person name="Hayes R.D."/>
            <person name="Keri Z."/>
            <person name="LaButti K."/>
            <person name="Lipzen A."/>
            <person name="Lombard V."/>
            <person name="Magnuson J."/>
            <person name="Maillard F."/>
            <person name="Murat C."/>
            <person name="Nolan M."/>
            <person name="Ohm R.A."/>
            <person name="Pangilinan J."/>
            <person name="Pereira M.F."/>
            <person name="Perotto S."/>
            <person name="Peter M."/>
            <person name="Pfister S."/>
            <person name="Riley R."/>
            <person name="Sitrit Y."/>
            <person name="Stielow J.B."/>
            <person name="Szollosi G."/>
            <person name="Zifcakova L."/>
            <person name="Stursova M."/>
            <person name="Spatafora J.W."/>
            <person name="Tedersoo L."/>
            <person name="Vaario L.M."/>
            <person name="Yamada A."/>
            <person name="Yan M."/>
            <person name="Wang P."/>
            <person name="Xu J."/>
            <person name="Bruns T."/>
            <person name="Baldrian P."/>
            <person name="Vilgalys R."/>
            <person name="Dunand C."/>
            <person name="Henrissat B."/>
            <person name="Grigoriev I.V."/>
            <person name="Hibbett D."/>
            <person name="Nagy L.G."/>
            <person name="Martin F.M."/>
        </authorList>
    </citation>
    <scope>NUCLEOTIDE SEQUENCE</scope>
    <source>
        <strain evidence="7">BED1</strain>
    </source>
</reference>
<evidence type="ECO:0000256" key="5">
    <source>
        <dbReference type="ARBA" id="ARBA00023180"/>
    </source>
</evidence>
<keyword evidence="6" id="KW-0732">Signal</keyword>
<dbReference type="GO" id="GO:0004185">
    <property type="term" value="F:serine-type carboxypeptidase activity"/>
    <property type="evidence" value="ECO:0007669"/>
    <property type="project" value="UniProtKB-UniRule"/>
</dbReference>
<keyword evidence="2 6" id="KW-0121">Carboxypeptidase</keyword>
<dbReference type="InterPro" id="IPR018202">
    <property type="entry name" value="Ser_caboxypep_ser_AS"/>
</dbReference>
<feature type="signal peptide" evidence="6">
    <location>
        <begin position="1"/>
        <end position="21"/>
    </location>
</feature>
<evidence type="ECO:0000313" key="8">
    <source>
        <dbReference type="Proteomes" id="UP001194468"/>
    </source>
</evidence>
<dbReference type="EC" id="3.4.16.-" evidence="6"/>
<dbReference type="PRINTS" id="PR00724">
    <property type="entry name" value="CRBOXYPTASEC"/>
</dbReference>